<gene>
    <name evidence="2" type="ORF">IWQ60_002506</name>
</gene>
<name>A0A9W8AEQ3_9FUNG</name>
<dbReference type="Proteomes" id="UP001150569">
    <property type="component" value="Unassembled WGS sequence"/>
</dbReference>
<dbReference type="EMBL" id="JANBPT010000095">
    <property type="protein sequence ID" value="KAJ1927950.1"/>
    <property type="molecule type" value="Genomic_DNA"/>
</dbReference>
<keyword evidence="3" id="KW-1185">Reference proteome</keyword>
<reference evidence="2" key="1">
    <citation type="submission" date="2022-07" db="EMBL/GenBank/DDBJ databases">
        <title>Phylogenomic reconstructions and comparative analyses of Kickxellomycotina fungi.</title>
        <authorList>
            <person name="Reynolds N.K."/>
            <person name="Stajich J.E."/>
            <person name="Barry K."/>
            <person name="Grigoriev I.V."/>
            <person name="Crous P."/>
            <person name="Smith M.E."/>
        </authorList>
    </citation>
    <scope>NUCLEOTIDE SEQUENCE</scope>
    <source>
        <strain evidence="2">RSA 861</strain>
    </source>
</reference>
<dbReference type="InterPro" id="IPR036910">
    <property type="entry name" value="HMG_box_dom_sf"/>
</dbReference>
<feature type="domain" description="YABBY protein C-terminal" evidence="1">
    <location>
        <begin position="9"/>
        <end position="60"/>
    </location>
</feature>
<evidence type="ECO:0000259" key="1">
    <source>
        <dbReference type="Pfam" id="PF04690"/>
    </source>
</evidence>
<organism evidence="2 3">
    <name type="scientific">Tieghemiomyces parasiticus</name>
    <dbReference type="NCBI Taxonomy" id="78921"/>
    <lineage>
        <taxon>Eukaryota</taxon>
        <taxon>Fungi</taxon>
        <taxon>Fungi incertae sedis</taxon>
        <taxon>Zoopagomycota</taxon>
        <taxon>Kickxellomycotina</taxon>
        <taxon>Dimargaritomycetes</taxon>
        <taxon>Dimargaritales</taxon>
        <taxon>Dimargaritaceae</taxon>
        <taxon>Tieghemiomyces</taxon>
    </lineage>
</organism>
<dbReference type="Gene3D" id="1.10.30.10">
    <property type="entry name" value="High mobility group box domain"/>
    <property type="match status" value="1"/>
</dbReference>
<proteinExistence type="predicted"/>
<comment type="caution">
    <text evidence="2">The sequence shown here is derived from an EMBL/GenBank/DDBJ whole genome shotgun (WGS) entry which is preliminary data.</text>
</comment>
<evidence type="ECO:0000313" key="2">
    <source>
        <dbReference type="EMBL" id="KAJ1927950.1"/>
    </source>
</evidence>
<evidence type="ECO:0000313" key="3">
    <source>
        <dbReference type="Proteomes" id="UP001150569"/>
    </source>
</evidence>
<dbReference type="CDD" id="cd00084">
    <property type="entry name" value="HMG-box_SF"/>
    <property type="match status" value="1"/>
</dbReference>
<accession>A0A9W8AEQ3</accession>
<dbReference type="SUPFAM" id="SSF47095">
    <property type="entry name" value="HMG-box"/>
    <property type="match status" value="1"/>
</dbReference>
<dbReference type="InterPro" id="IPR056775">
    <property type="entry name" value="YABBY_C"/>
</dbReference>
<dbReference type="Pfam" id="PF04690">
    <property type="entry name" value="YABBY"/>
    <property type="match status" value="1"/>
</dbReference>
<dbReference type="OrthoDB" id="667577at2759"/>
<protein>
    <recommendedName>
        <fullName evidence="1">YABBY protein C-terminal domain-containing protein</fullName>
    </recommendedName>
</protein>
<sequence length="64" mass="7287">MPKVKLAKPTKKAATTRKLSPYNEFMKKELPKYKAANPDVEHKMAFKAVAGLWKTAPENSNRKK</sequence>
<dbReference type="AlphaFoldDB" id="A0A9W8AEQ3"/>